<keyword evidence="1" id="KW-0812">Transmembrane</keyword>
<keyword evidence="1" id="KW-0472">Membrane</keyword>
<proteinExistence type="predicted"/>
<keyword evidence="1" id="KW-1133">Transmembrane helix</keyword>
<dbReference type="EMBL" id="UFVQ01000003">
    <property type="protein sequence ID" value="STD01930.1"/>
    <property type="molecule type" value="Genomic_DNA"/>
</dbReference>
<dbReference type="Proteomes" id="UP000255224">
    <property type="component" value="Unassembled WGS sequence"/>
</dbReference>
<feature type="transmembrane region" description="Helical" evidence="1">
    <location>
        <begin position="32"/>
        <end position="49"/>
    </location>
</feature>
<evidence type="ECO:0000313" key="2">
    <source>
        <dbReference type="EMBL" id="STD01930.1"/>
    </source>
</evidence>
<evidence type="ECO:0000256" key="1">
    <source>
        <dbReference type="SAM" id="Phobius"/>
    </source>
</evidence>
<feature type="transmembrane region" description="Helical" evidence="1">
    <location>
        <begin position="55"/>
        <end position="74"/>
    </location>
</feature>
<name>A0A376E3V4_CHRCU</name>
<evidence type="ECO:0000313" key="3">
    <source>
        <dbReference type="Proteomes" id="UP000255224"/>
    </source>
</evidence>
<protein>
    <submittedName>
        <fullName evidence="2">Uncharacterized protein</fullName>
    </submittedName>
</protein>
<sequence>MLNFSYGASAGNVSHHLNLLFSSNLNSRDGKNFIYFISGFSVFLNYLIVDQHKLLKLLYLLLIMINIILILLCIKQF</sequence>
<reference evidence="2 3" key="1">
    <citation type="submission" date="2018-06" db="EMBL/GenBank/DDBJ databases">
        <authorList>
            <consortium name="Pathogen Informatics"/>
            <person name="Doyle S."/>
        </authorList>
    </citation>
    <scope>NUCLEOTIDE SEQUENCE [LARGE SCALE GENOMIC DNA]</scope>
    <source>
        <strain evidence="2 3">NCTC13533</strain>
    </source>
</reference>
<accession>A0A376E3V4</accession>
<gene>
    <name evidence="2" type="ORF">NCTC13533_03208</name>
</gene>
<organism evidence="2 3">
    <name type="scientific">Chryseobacterium carnipullorum</name>
    <dbReference type="NCBI Taxonomy" id="1124835"/>
    <lineage>
        <taxon>Bacteria</taxon>
        <taxon>Pseudomonadati</taxon>
        <taxon>Bacteroidota</taxon>
        <taxon>Flavobacteriia</taxon>
        <taxon>Flavobacteriales</taxon>
        <taxon>Weeksellaceae</taxon>
        <taxon>Chryseobacterium group</taxon>
        <taxon>Chryseobacterium</taxon>
    </lineage>
</organism>
<dbReference type="AlphaFoldDB" id="A0A376E3V4"/>